<evidence type="ECO:0000256" key="1">
    <source>
        <dbReference type="SAM" id="MobiDB-lite"/>
    </source>
</evidence>
<reference evidence="2 3" key="1">
    <citation type="submission" date="2024-08" db="EMBL/GenBank/DDBJ databases">
        <title>Gnathostoma spinigerum genome.</title>
        <authorList>
            <person name="Gonzalez-Bertolin B."/>
            <person name="Monzon S."/>
            <person name="Zaballos A."/>
            <person name="Jimenez P."/>
            <person name="Dekumyoy P."/>
            <person name="Varona S."/>
            <person name="Cuesta I."/>
            <person name="Sumanam S."/>
            <person name="Adisakwattana P."/>
            <person name="Gasser R.B."/>
            <person name="Hernandez-Gonzalez A."/>
            <person name="Young N.D."/>
            <person name="Perteguer M.J."/>
        </authorList>
    </citation>
    <scope>NUCLEOTIDE SEQUENCE [LARGE SCALE GENOMIC DNA]</scope>
    <source>
        <strain evidence="2">AL3</strain>
        <tissue evidence="2">Liver</tissue>
    </source>
</reference>
<protein>
    <submittedName>
        <fullName evidence="2">Uncharacterized protein</fullName>
    </submittedName>
</protein>
<keyword evidence="3" id="KW-1185">Reference proteome</keyword>
<proteinExistence type="predicted"/>
<dbReference type="EMBL" id="JBGFUD010002598">
    <property type="protein sequence ID" value="MFH4977773.1"/>
    <property type="molecule type" value="Genomic_DNA"/>
</dbReference>
<dbReference type="AlphaFoldDB" id="A0ABD6ELC9"/>
<gene>
    <name evidence="2" type="ORF">AB6A40_004482</name>
</gene>
<dbReference type="Proteomes" id="UP001608902">
    <property type="component" value="Unassembled WGS sequence"/>
</dbReference>
<accession>A0ABD6ELC9</accession>
<name>A0ABD6ELC9_9BILA</name>
<sequence length="229" mass="24774">MMSDDGLQHSQSSHSLHHREQQQQQFQQAHSTLPSQQQHTLSSTGAAELLLQQQLGTQLRASTLGLAKVPQSKTAVTTSSITHNAPDTSAKPVATVVPISVPTTVNLANLKNAKNSAAVILSQHSSLANMASMFGGVIQNASKDATMSSCTMQSASTTTTATSAVVKKGKSDSRWSCIDERVLFLAGPKFKTHRKKTVTRRLSRSIALHPCRNNDFINKNLPSLQLFFR</sequence>
<comment type="caution">
    <text evidence="2">The sequence shown here is derived from an EMBL/GenBank/DDBJ whole genome shotgun (WGS) entry which is preliminary data.</text>
</comment>
<organism evidence="2 3">
    <name type="scientific">Gnathostoma spinigerum</name>
    <dbReference type="NCBI Taxonomy" id="75299"/>
    <lineage>
        <taxon>Eukaryota</taxon>
        <taxon>Metazoa</taxon>
        <taxon>Ecdysozoa</taxon>
        <taxon>Nematoda</taxon>
        <taxon>Chromadorea</taxon>
        <taxon>Rhabditida</taxon>
        <taxon>Spirurina</taxon>
        <taxon>Gnathostomatomorpha</taxon>
        <taxon>Gnathostomatoidea</taxon>
        <taxon>Gnathostomatidae</taxon>
        <taxon>Gnathostoma</taxon>
    </lineage>
</organism>
<feature type="compositionally biased region" description="Polar residues" evidence="1">
    <location>
        <begin position="32"/>
        <end position="41"/>
    </location>
</feature>
<evidence type="ECO:0000313" key="2">
    <source>
        <dbReference type="EMBL" id="MFH4977773.1"/>
    </source>
</evidence>
<feature type="compositionally biased region" description="Low complexity" evidence="1">
    <location>
        <begin position="22"/>
        <end position="31"/>
    </location>
</feature>
<feature type="region of interest" description="Disordered" evidence="1">
    <location>
        <begin position="1"/>
        <end position="41"/>
    </location>
</feature>
<evidence type="ECO:0000313" key="3">
    <source>
        <dbReference type="Proteomes" id="UP001608902"/>
    </source>
</evidence>